<keyword evidence="2" id="KW-0472">Membrane</keyword>
<dbReference type="EMBL" id="JAEHOC010000056">
    <property type="protein sequence ID" value="KAG2425324.1"/>
    <property type="molecule type" value="Genomic_DNA"/>
</dbReference>
<dbReference type="GO" id="GO:0015297">
    <property type="term" value="F:antiporter activity"/>
    <property type="evidence" value="ECO:0007669"/>
    <property type="project" value="InterPro"/>
</dbReference>
<dbReference type="NCBIfam" id="TIGR00797">
    <property type="entry name" value="matE"/>
    <property type="match status" value="1"/>
</dbReference>
<feature type="region of interest" description="Disordered" evidence="3">
    <location>
        <begin position="1"/>
        <end position="52"/>
    </location>
</feature>
<feature type="transmembrane region" description="Helical" evidence="2">
    <location>
        <begin position="392"/>
        <end position="418"/>
    </location>
</feature>
<dbReference type="InterPro" id="IPR002528">
    <property type="entry name" value="MATE_fam"/>
</dbReference>
<dbReference type="GO" id="GO:0042910">
    <property type="term" value="F:xenobiotic transmembrane transporter activity"/>
    <property type="evidence" value="ECO:0007669"/>
    <property type="project" value="InterPro"/>
</dbReference>
<evidence type="ECO:0000256" key="2">
    <source>
        <dbReference type="RuleBase" id="RU004914"/>
    </source>
</evidence>
<evidence type="ECO:0000313" key="5">
    <source>
        <dbReference type="Proteomes" id="UP000650467"/>
    </source>
</evidence>
<feature type="compositionally biased region" description="Gly residues" evidence="3">
    <location>
        <begin position="951"/>
        <end position="963"/>
    </location>
</feature>
<feature type="transmembrane region" description="Helical" evidence="2">
    <location>
        <begin position="563"/>
        <end position="582"/>
    </location>
</feature>
<name>A0A835VTV4_CHLIN</name>
<dbReference type="GO" id="GO:0016020">
    <property type="term" value="C:membrane"/>
    <property type="evidence" value="ECO:0007669"/>
    <property type="project" value="InterPro"/>
</dbReference>
<feature type="transmembrane region" description="Helical" evidence="2">
    <location>
        <begin position="528"/>
        <end position="551"/>
    </location>
</feature>
<dbReference type="OrthoDB" id="2126698at2759"/>
<feature type="region of interest" description="Disordered" evidence="3">
    <location>
        <begin position="289"/>
        <end position="367"/>
    </location>
</feature>
<protein>
    <recommendedName>
        <fullName evidence="2">Protein DETOXIFICATION</fullName>
    </recommendedName>
    <alternativeName>
        <fullName evidence="2">Multidrug and toxic compound extrusion protein</fullName>
    </alternativeName>
</protein>
<dbReference type="Pfam" id="PF01554">
    <property type="entry name" value="MatE"/>
    <property type="match status" value="2"/>
</dbReference>
<feature type="compositionally biased region" description="Low complexity" evidence="3">
    <location>
        <begin position="928"/>
        <end position="938"/>
    </location>
</feature>
<feature type="region of interest" description="Disordered" evidence="3">
    <location>
        <begin position="82"/>
        <end position="149"/>
    </location>
</feature>
<feature type="compositionally biased region" description="Low complexity" evidence="3">
    <location>
        <begin position="124"/>
        <end position="138"/>
    </location>
</feature>
<feature type="region of interest" description="Disordered" evidence="3">
    <location>
        <begin position="179"/>
        <end position="202"/>
    </location>
</feature>
<comment type="caution">
    <text evidence="4">The sequence shown here is derived from an EMBL/GenBank/DDBJ whole genome shotgun (WGS) entry which is preliminary data.</text>
</comment>
<accession>A0A835VTV4</accession>
<feature type="transmembrane region" description="Helical" evidence="2">
    <location>
        <begin position="463"/>
        <end position="491"/>
    </location>
</feature>
<evidence type="ECO:0000256" key="1">
    <source>
        <dbReference type="ARBA" id="ARBA00010199"/>
    </source>
</evidence>
<sequence>MPSRGGLGEVPATFGAAPGNQHHKAHASGCVAPRPPLEHPRRHQPPPCGAAVGGGVARELPARPLLPHSASAAALFIGLRRQRSGSSSIADSDSDSDGERSSVGDSRAVTGGSLQRSSIPGLPAARSAGSASAAAQGAGDEDAGASDDDVEAAVQFSTNSRAGAGASAAHRRGADLLQAPPVLVHSSREEGAAREGLGGGGRHRLARAAAAVGMGVGKSAPAGACWGNAPSPPYLAGIAPDAGSGLGAAAALPASTAAAATAAAARAAGASGRWSTPFAGQDVQLKLQDQVQPQHTQHHQRRPPRHHHKPQYDGHSQQLRQPLLEPTPEPSSPPRPDQQQRQQPQQQPVPRQQGPAAAHGHPEEQPRHLLRKRLTAWVGSGKEQRAAWRHELFCVLGLALPVGVVDTVSFLASLVGVLQVGRLGTVELSALTLGSTLFNLTGLSWAVGLTGGMETLCGQMYGAGLYGGVGVTFQRALLVCLACGLPAYALWWQAESLLLLLGYVQRAAPCLALSTTKYCCRAYFTSQGVVLPVSIITFVATLLAPLYNLLFITWLNMGLAGAAWAYVADEATAVLLLAAAMAGHTLRTGRPGAPEAVRRRATWTGWDAAAWRGWGAYLKTALPSTAMSCLDWWVLEVMVLLSGLGPEPDTQVAAMGLCFNAFTLVYYSVVGFGDAACTRVSHMLGAGRGRAARRAALVALAAGLAVCAAMCGGLAASGPAWTSAFSRSADVRQAVRQALPYVAVAVLGYSANTVLAGVLRGAGRTGAGLRVNLVTLWLVGLPVAAGLGLGAGWGNVGLWVGIALMNGLQGGALVFKVTRGFNWAKEVVRSRSVLSLHASTLGTGDAVVIGGGGDGGLGEVGEVPVGGEGQEVGESSAWCGVRAGQDGEERAVGVAVGGEAAGAGLQEGCGERPGIGSSDRANGEGLPAGQVAARQEAAADSHPQPAALLGRAGGGDGECGGETGSSAELRNSREEVARWLADAAANAHGAHR</sequence>
<feature type="transmembrane region" description="Helical" evidence="2">
    <location>
        <begin position="696"/>
        <end position="718"/>
    </location>
</feature>
<evidence type="ECO:0000313" key="4">
    <source>
        <dbReference type="EMBL" id="KAG2425324.1"/>
    </source>
</evidence>
<gene>
    <name evidence="4" type="ORF">HXX76_013739</name>
</gene>
<dbReference type="PANTHER" id="PTHR11206">
    <property type="entry name" value="MULTIDRUG RESISTANCE PROTEIN"/>
    <property type="match status" value="1"/>
</dbReference>
<keyword evidence="5" id="KW-1185">Reference proteome</keyword>
<feature type="compositionally biased region" description="Acidic residues" evidence="3">
    <location>
        <begin position="139"/>
        <end position="149"/>
    </location>
</feature>
<feature type="transmembrane region" description="Helical" evidence="2">
    <location>
        <begin position="771"/>
        <end position="790"/>
    </location>
</feature>
<proteinExistence type="inferred from homology"/>
<comment type="similarity">
    <text evidence="1 2">Belongs to the multi antimicrobial extrusion (MATE) (TC 2.A.66.1) family.</text>
</comment>
<feature type="compositionally biased region" description="Gly residues" evidence="3">
    <location>
        <begin position="903"/>
        <end position="913"/>
    </location>
</feature>
<reference evidence="4" key="1">
    <citation type="journal article" date="2020" name="bioRxiv">
        <title>Comparative genomics of Chlamydomonas.</title>
        <authorList>
            <person name="Craig R.J."/>
            <person name="Hasan A.R."/>
            <person name="Ness R.W."/>
            <person name="Keightley P.D."/>
        </authorList>
    </citation>
    <scope>NUCLEOTIDE SEQUENCE</scope>
    <source>
        <strain evidence="4">SAG 7.73</strain>
    </source>
</reference>
<feature type="region of interest" description="Disordered" evidence="3">
    <location>
        <begin position="903"/>
        <end position="973"/>
    </location>
</feature>
<feature type="transmembrane region" description="Helical" evidence="2">
    <location>
        <begin position="652"/>
        <end position="675"/>
    </location>
</feature>
<keyword evidence="2" id="KW-0812">Transmembrane</keyword>
<evidence type="ECO:0000256" key="3">
    <source>
        <dbReference type="SAM" id="MobiDB-lite"/>
    </source>
</evidence>
<feature type="transmembrane region" description="Helical" evidence="2">
    <location>
        <begin position="738"/>
        <end position="759"/>
    </location>
</feature>
<feature type="compositionally biased region" description="Low complexity" evidence="3">
    <location>
        <begin position="337"/>
        <end position="355"/>
    </location>
</feature>
<feature type="transmembrane region" description="Helical" evidence="2">
    <location>
        <begin position="430"/>
        <end position="451"/>
    </location>
</feature>
<feature type="compositionally biased region" description="Basic residues" evidence="3">
    <location>
        <begin position="296"/>
        <end position="309"/>
    </location>
</feature>
<keyword evidence="2" id="KW-1133">Transmembrane helix</keyword>
<dbReference type="AlphaFoldDB" id="A0A835VTV4"/>
<feature type="transmembrane region" description="Helical" evidence="2">
    <location>
        <begin position="796"/>
        <end position="815"/>
    </location>
</feature>
<feature type="compositionally biased region" description="Pro residues" evidence="3">
    <location>
        <begin position="325"/>
        <end position="336"/>
    </location>
</feature>
<dbReference type="Proteomes" id="UP000650467">
    <property type="component" value="Unassembled WGS sequence"/>
</dbReference>
<organism evidence="4 5">
    <name type="scientific">Chlamydomonas incerta</name>
    <dbReference type="NCBI Taxonomy" id="51695"/>
    <lineage>
        <taxon>Eukaryota</taxon>
        <taxon>Viridiplantae</taxon>
        <taxon>Chlorophyta</taxon>
        <taxon>core chlorophytes</taxon>
        <taxon>Chlorophyceae</taxon>
        <taxon>CS clade</taxon>
        <taxon>Chlamydomonadales</taxon>
        <taxon>Chlamydomonadaceae</taxon>
        <taxon>Chlamydomonas</taxon>
    </lineage>
</organism>